<accession>A0A8I1SJ03</accession>
<sequence>MIIRKYTKSSSFYLGTKAGFFERNESNLKESLKENELYSKQPKREMCKICSSRLPGDEDFQSHNVSYVFCTDCGHLNGVFEDTIEFVDKIYMEDSGAEYAKNYLDEDFLNRVSDIYAPKVDFLLSVVPDGNCEILDVGCGAGHFVLASLMAKQQASGIDVSDVMVNFGNQQILSHQGCAPLQKVKEDGFFEEVTKTGADVVSAIGVIEHLRQPHKLFEAFKESKAKYLYYSVPMFSLSVVCENVFKNVFPRQLSGGHTHLFTEKSISRMHELIGVRPVGEWRFGTDFMDLYRHLNIYLRANNVSQKMLDYFHAGFATKIDDLQAALDKNHFCSEIHVVAVKD</sequence>
<proteinExistence type="predicted"/>
<evidence type="ECO:0000313" key="1">
    <source>
        <dbReference type="EMBL" id="MBN8196553.1"/>
    </source>
</evidence>
<dbReference type="Pfam" id="PF13489">
    <property type="entry name" value="Methyltransf_23"/>
    <property type="match status" value="1"/>
</dbReference>
<dbReference type="SUPFAM" id="SSF53335">
    <property type="entry name" value="S-adenosyl-L-methionine-dependent methyltransferases"/>
    <property type="match status" value="1"/>
</dbReference>
<name>A0A8I1SJ03_9PROT</name>
<keyword evidence="1" id="KW-0808">Transferase</keyword>
<dbReference type="AlphaFoldDB" id="A0A8I1SJ03"/>
<dbReference type="GO" id="GO:0008168">
    <property type="term" value="F:methyltransferase activity"/>
    <property type="evidence" value="ECO:0007669"/>
    <property type="project" value="UniProtKB-KW"/>
</dbReference>
<protein>
    <submittedName>
        <fullName evidence="1">Class I SAM-dependent methyltransferase</fullName>
    </submittedName>
</protein>
<dbReference type="CDD" id="cd02440">
    <property type="entry name" value="AdoMet_MTases"/>
    <property type="match status" value="1"/>
</dbReference>
<dbReference type="RefSeq" id="WP_206927231.1">
    <property type="nucleotide sequence ID" value="NZ_JAEKJW010000002.1"/>
</dbReference>
<evidence type="ECO:0000313" key="2">
    <source>
        <dbReference type="Proteomes" id="UP000664405"/>
    </source>
</evidence>
<dbReference type="EMBL" id="JAEKJW010000002">
    <property type="protein sequence ID" value="MBN8196553.1"/>
    <property type="molecule type" value="Genomic_DNA"/>
</dbReference>
<keyword evidence="1" id="KW-0489">Methyltransferase</keyword>
<dbReference type="Proteomes" id="UP000664405">
    <property type="component" value="Unassembled WGS sequence"/>
</dbReference>
<dbReference type="GO" id="GO:0032259">
    <property type="term" value="P:methylation"/>
    <property type="evidence" value="ECO:0007669"/>
    <property type="project" value="UniProtKB-KW"/>
</dbReference>
<organism evidence="1 2">
    <name type="scientific">Thalassospira povalilytica</name>
    <dbReference type="NCBI Taxonomy" id="732237"/>
    <lineage>
        <taxon>Bacteria</taxon>
        <taxon>Pseudomonadati</taxon>
        <taxon>Pseudomonadota</taxon>
        <taxon>Alphaproteobacteria</taxon>
        <taxon>Rhodospirillales</taxon>
        <taxon>Thalassospiraceae</taxon>
        <taxon>Thalassospira</taxon>
    </lineage>
</organism>
<reference evidence="1" key="1">
    <citation type="submission" date="2020-12" db="EMBL/GenBank/DDBJ databases">
        <title>Oil enriched cultivation method for isolating marine PHA-producing bacteria.</title>
        <authorList>
            <person name="Zheng W."/>
            <person name="Yu S."/>
            <person name="Huang Y."/>
        </authorList>
    </citation>
    <scope>NUCLEOTIDE SEQUENCE</scope>
    <source>
        <strain evidence="1">SY-2-3</strain>
    </source>
</reference>
<gene>
    <name evidence="1" type="ORF">JF547_08765</name>
</gene>
<comment type="caution">
    <text evidence="1">The sequence shown here is derived from an EMBL/GenBank/DDBJ whole genome shotgun (WGS) entry which is preliminary data.</text>
</comment>
<dbReference type="Gene3D" id="3.40.50.150">
    <property type="entry name" value="Vaccinia Virus protein VP39"/>
    <property type="match status" value="1"/>
</dbReference>
<dbReference type="InterPro" id="IPR029063">
    <property type="entry name" value="SAM-dependent_MTases_sf"/>
</dbReference>